<name>A0A0C1YTB7_9BURK</name>
<dbReference type="GO" id="GO:0016301">
    <property type="term" value="F:kinase activity"/>
    <property type="evidence" value="ECO:0007669"/>
    <property type="project" value="UniProtKB-KW"/>
</dbReference>
<keyword evidence="1" id="KW-0808">Transferase</keyword>
<proteinExistence type="predicted"/>
<sequence length="182" mass="19631">MPLRKNMNARLGMGYLTYSYSGSTRDMNYDLSMKARTYDALLDWYPREHSSFHVTGGLAYNGNKIDAQARPNSGGNYTVNGNSYSAAAAGKITGQVDFGKVAPYLGVGWSKASEKGWSFSTDVGMLFQGSPHTSLSSSGCTAGAAACNQLATDVAKENARLSDEVSRFKVYPVLRVGVSYKF</sequence>
<dbReference type="EMBL" id="JWJG01000028">
    <property type="protein sequence ID" value="KIF83892.1"/>
    <property type="molecule type" value="Genomic_DNA"/>
</dbReference>
<reference evidence="1 2" key="1">
    <citation type="submission" date="2014-12" db="EMBL/GenBank/DDBJ databases">
        <title>Denitrispirillum autotrophicum gen. nov., sp. nov., Denitrifying, Facultatively Autotrophic Bacteria Isolated from Rice Paddy Soil.</title>
        <authorList>
            <person name="Ishii S."/>
            <person name="Ashida N."/>
            <person name="Ohno H."/>
            <person name="Otsuka S."/>
            <person name="Yokota A."/>
            <person name="Senoo K."/>
        </authorList>
    </citation>
    <scope>NUCLEOTIDE SEQUENCE [LARGE SCALE GENOMIC DNA]</scope>
    <source>
        <strain evidence="1 2">TSA66</strain>
    </source>
</reference>
<dbReference type="InterPro" id="IPR036709">
    <property type="entry name" value="Autotransporte_beta_dom_sf"/>
</dbReference>
<keyword evidence="2" id="KW-1185">Reference proteome</keyword>
<dbReference type="SUPFAM" id="SSF103515">
    <property type="entry name" value="Autotransporter"/>
    <property type="match status" value="1"/>
</dbReference>
<gene>
    <name evidence="1" type="ORF">TSA66_21150</name>
</gene>
<dbReference type="Gene3D" id="2.40.160.170">
    <property type="match status" value="1"/>
</dbReference>
<evidence type="ECO:0000313" key="2">
    <source>
        <dbReference type="Proteomes" id="UP000031572"/>
    </source>
</evidence>
<organism evidence="1 2">
    <name type="scientific">Noviherbaspirillum autotrophicum</name>
    <dbReference type="NCBI Taxonomy" id="709839"/>
    <lineage>
        <taxon>Bacteria</taxon>
        <taxon>Pseudomonadati</taxon>
        <taxon>Pseudomonadota</taxon>
        <taxon>Betaproteobacteria</taxon>
        <taxon>Burkholderiales</taxon>
        <taxon>Oxalobacteraceae</taxon>
        <taxon>Noviherbaspirillum</taxon>
    </lineage>
</organism>
<keyword evidence="1" id="KW-0418">Kinase</keyword>
<dbReference type="AlphaFoldDB" id="A0A0C1YTB7"/>
<accession>A0A0C1YTB7</accession>
<dbReference type="STRING" id="709839.TSA66_21150"/>
<protein>
    <submittedName>
        <fullName evidence="1">Histidine kinase</fullName>
    </submittedName>
</protein>
<comment type="caution">
    <text evidence="1">The sequence shown here is derived from an EMBL/GenBank/DDBJ whole genome shotgun (WGS) entry which is preliminary data.</text>
</comment>
<dbReference type="OrthoDB" id="517121at2"/>
<evidence type="ECO:0000313" key="1">
    <source>
        <dbReference type="EMBL" id="KIF83892.1"/>
    </source>
</evidence>
<dbReference type="Proteomes" id="UP000031572">
    <property type="component" value="Unassembled WGS sequence"/>
</dbReference>